<proteinExistence type="predicted"/>
<evidence type="ECO:0000313" key="3">
    <source>
        <dbReference type="Proteomes" id="UP000294003"/>
    </source>
</evidence>
<comment type="caution">
    <text evidence="2">The sequence shown here is derived from an EMBL/GenBank/DDBJ whole genome shotgun (WGS) entry which is preliminary data.</text>
</comment>
<keyword evidence="3" id="KW-1185">Reference proteome</keyword>
<dbReference type="EMBL" id="QJNS01000515">
    <property type="protein sequence ID" value="RYO76985.1"/>
    <property type="molecule type" value="Genomic_DNA"/>
</dbReference>
<name>A0ABY0GTX0_9PEZI</name>
<dbReference type="Proteomes" id="UP000294003">
    <property type="component" value="Unassembled WGS sequence"/>
</dbReference>
<protein>
    <submittedName>
        <fullName evidence="2">Uncharacterized protein</fullName>
    </submittedName>
</protein>
<reference evidence="2 3" key="1">
    <citation type="submission" date="2018-06" db="EMBL/GenBank/DDBJ databases">
        <title>Complete Genomes of Monosporascus.</title>
        <authorList>
            <person name="Robinson A.J."/>
            <person name="Natvig D.O."/>
        </authorList>
    </citation>
    <scope>NUCLEOTIDE SEQUENCE [LARGE SCALE GENOMIC DNA]</scope>
    <source>
        <strain evidence="2 3">CBS 609.92</strain>
    </source>
</reference>
<evidence type="ECO:0000313" key="2">
    <source>
        <dbReference type="EMBL" id="RYO76985.1"/>
    </source>
</evidence>
<accession>A0ABY0GTX0</accession>
<organism evidence="2 3">
    <name type="scientific">Monosporascus cannonballus</name>
    <dbReference type="NCBI Taxonomy" id="155416"/>
    <lineage>
        <taxon>Eukaryota</taxon>
        <taxon>Fungi</taxon>
        <taxon>Dikarya</taxon>
        <taxon>Ascomycota</taxon>
        <taxon>Pezizomycotina</taxon>
        <taxon>Sordariomycetes</taxon>
        <taxon>Xylariomycetidae</taxon>
        <taxon>Xylariales</taxon>
        <taxon>Xylariales incertae sedis</taxon>
        <taxon>Monosporascus</taxon>
    </lineage>
</organism>
<evidence type="ECO:0000256" key="1">
    <source>
        <dbReference type="SAM" id="MobiDB-lite"/>
    </source>
</evidence>
<feature type="region of interest" description="Disordered" evidence="1">
    <location>
        <begin position="92"/>
        <end position="113"/>
    </location>
</feature>
<sequence>MWASGSLSPFVRAGGGGEGLASQFSSGEPPYPTLPSHWFASHVVHPISTASRAEVPGLSRERYASSVAAVKGPPHVFITMGRPGELEAWHFPRTGPQSGRSSRNDGKPILSADMTLTTSTKFEIS</sequence>
<gene>
    <name evidence="2" type="ORF">DL762_009558</name>
</gene>